<organism evidence="7 8">
    <name type="scientific">Saprolegnia parasitica (strain CBS 223.65)</name>
    <dbReference type="NCBI Taxonomy" id="695850"/>
    <lineage>
        <taxon>Eukaryota</taxon>
        <taxon>Sar</taxon>
        <taxon>Stramenopiles</taxon>
        <taxon>Oomycota</taxon>
        <taxon>Saprolegniomycetes</taxon>
        <taxon>Saprolegniales</taxon>
        <taxon>Saprolegniaceae</taxon>
        <taxon>Saprolegnia</taxon>
    </lineage>
</organism>
<keyword evidence="8" id="KW-1185">Reference proteome</keyword>
<keyword evidence="4 6" id="KW-1133">Transmembrane helix</keyword>
<comment type="subcellular location">
    <subcellularLocation>
        <location evidence="1">Membrane</location>
        <topology evidence="1">Multi-pass membrane protein</topology>
    </subcellularLocation>
</comment>
<dbReference type="VEuPathDB" id="FungiDB:SPRG_14854"/>
<sequence length="164" mass="17711">MQSHNSNNHCALGMQERLSVVSATVDKAQEVLGLLSQYVVVGLMLGALPNMTYPVFTGYFHMTCTTRPRRSSSSTGKAFIGMISDCVPIYGYRRKSWMMLGWCGAFICLLAAQNATINLDAPVQGGVVSLLFGVATILYVFAEVPADALSLVYTTRTVSSPPFA</sequence>
<accession>A0A067BWM2</accession>
<dbReference type="STRING" id="695850.A0A067BWM2"/>
<gene>
    <name evidence="7" type="ORF">SPRG_14854</name>
</gene>
<feature type="transmembrane region" description="Helical" evidence="6">
    <location>
        <begin position="97"/>
        <end position="117"/>
    </location>
</feature>
<dbReference type="Proteomes" id="UP000030745">
    <property type="component" value="Unassembled WGS sequence"/>
</dbReference>
<dbReference type="RefSeq" id="XP_012210272.1">
    <property type="nucleotide sequence ID" value="XM_012354882.1"/>
</dbReference>
<dbReference type="AlphaFoldDB" id="A0A067BWM2"/>
<keyword evidence="3 6" id="KW-0812">Transmembrane</keyword>
<evidence type="ECO:0000256" key="6">
    <source>
        <dbReference type="SAM" id="Phobius"/>
    </source>
</evidence>
<dbReference type="OrthoDB" id="114975at2759"/>
<keyword evidence="5 6" id="KW-0472">Membrane</keyword>
<keyword evidence="2" id="KW-0813">Transport</keyword>
<evidence type="ECO:0000256" key="5">
    <source>
        <dbReference type="ARBA" id="ARBA00023136"/>
    </source>
</evidence>
<evidence type="ECO:0000256" key="4">
    <source>
        <dbReference type="ARBA" id="ARBA00022989"/>
    </source>
</evidence>
<dbReference type="InterPro" id="IPR039309">
    <property type="entry name" value="BT1"/>
</dbReference>
<evidence type="ECO:0000256" key="2">
    <source>
        <dbReference type="ARBA" id="ARBA00022448"/>
    </source>
</evidence>
<dbReference type="KEGG" id="spar:SPRG_14854"/>
<evidence type="ECO:0000256" key="3">
    <source>
        <dbReference type="ARBA" id="ARBA00022692"/>
    </source>
</evidence>
<dbReference type="Pfam" id="PF03092">
    <property type="entry name" value="BT1"/>
    <property type="match status" value="1"/>
</dbReference>
<evidence type="ECO:0000313" key="8">
    <source>
        <dbReference type="Proteomes" id="UP000030745"/>
    </source>
</evidence>
<feature type="transmembrane region" description="Helical" evidence="6">
    <location>
        <begin position="38"/>
        <end position="60"/>
    </location>
</feature>
<protein>
    <submittedName>
        <fullName evidence="7">Uncharacterized protein</fullName>
    </submittedName>
</protein>
<dbReference type="GeneID" id="24136638"/>
<evidence type="ECO:0000313" key="7">
    <source>
        <dbReference type="EMBL" id="KDO19017.1"/>
    </source>
</evidence>
<evidence type="ECO:0000256" key="1">
    <source>
        <dbReference type="ARBA" id="ARBA00004141"/>
    </source>
</evidence>
<dbReference type="GO" id="GO:0016020">
    <property type="term" value="C:membrane"/>
    <property type="evidence" value="ECO:0007669"/>
    <property type="project" value="UniProtKB-SubCell"/>
</dbReference>
<dbReference type="PANTHER" id="PTHR31585">
    <property type="entry name" value="FOLATE-BIOPTERIN TRANSPORTER 1, CHLOROPLASTIC"/>
    <property type="match status" value="1"/>
</dbReference>
<dbReference type="EMBL" id="KK583377">
    <property type="protein sequence ID" value="KDO19017.1"/>
    <property type="molecule type" value="Genomic_DNA"/>
</dbReference>
<proteinExistence type="predicted"/>
<name>A0A067BWM2_SAPPC</name>
<reference evidence="7 8" key="1">
    <citation type="journal article" date="2013" name="PLoS Genet.">
        <title>Distinctive expansion of potential virulence genes in the genome of the oomycete fish pathogen Saprolegnia parasitica.</title>
        <authorList>
            <person name="Jiang R.H."/>
            <person name="de Bruijn I."/>
            <person name="Haas B.J."/>
            <person name="Belmonte R."/>
            <person name="Lobach L."/>
            <person name="Christie J."/>
            <person name="van den Ackerveken G."/>
            <person name="Bottin A."/>
            <person name="Bulone V."/>
            <person name="Diaz-Moreno S.M."/>
            <person name="Dumas B."/>
            <person name="Fan L."/>
            <person name="Gaulin E."/>
            <person name="Govers F."/>
            <person name="Grenville-Briggs L.J."/>
            <person name="Horner N.R."/>
            <person name="Levin J.Z."/>
            <person name="Mammella M."/>
            <person name="Meijer H.J."/>
            <person name="Morris P."/>
            <person name="Nusbaum C."/>
            <person name="Oome S."/>
            <person name="Phillips A.J."/>
            <person name="van Rooyen D."/>
            <person name="Rzeszutek E."/>
            <person name="Saraiva M."/>
            <person name="Secombes C.J."/>
            <person name="Seidl M.F."/>
            <person name="Snel B."/>
            <person name="Stassen J.H."/>
            <person name="Sykes S."/>
            <person name="Tripathy S."/>
            <person name="van den Berg H."/>
            <person name="Vega-Arreguin J.C."/>
            <person name="Wawra S."/>
            <person name="Young S.K."/>
            <person name="Zeng Q."/>
            <person name="Dieguez-Uribeondo J."/>
            <person name="Russ C."/>
            <person name="Tyler B.M."/>
            <person name="van West P."/>
        </authorList>
    </citation>
    <scope>NUCLEOTIDE SEQUENCE [LARGE SCALE GENOMIC DNA]</scope>
    <source>
        <strain evidence="7 8">CBS 223.65</strain>
    </source>
</reference>
<feature type="transmembrane region" description="Helical" evidence="6">
    <location>
        <begin position="123"/>
        <end position="142"/>
    </location>
</feature>